<dbReference type="EMBL" id="LSYV01000092">
    <property type="protein sequence ID" value="KXZ43424.1"/>
    <property type="molecule type" value="Genomic_DNA"/>
</dbReference>
<organism evidence="2 3">
    <name type="scientific">Gonium pectorale</name>
    <name type="common">Green alga</name>
    <dbReference type="NCBI Taxonomy" id="33097"/>
    <lineage>
        <taxon>Eukaryota</taxon>
        <taxon>Viridiplantae</taxon>
        <taxon>Chlorophyta</taxon>
        <taxon>core chlorophytes</taxon>
        <taxon>Chlorophyceae</taxon>
        <taxon>CS clade</taxon>
        <taxon>Chlamydomonadales</taxon>
        <taxon>Volvocaceae</taxon>
        <taxon>Gonium</taxon>
    </lineage>
</organism>
<name>A0A150G0Q4_GONPE</name>
<comment type="caution">
    <text evidence="2">The sequence shown here is derived from an EMBL/GenBank/DDBJ whole genome shotgun (WGS) entry which is preliminary data.</text>
</comment>
<reference evidence="3" key="1">
    <citation type="journal article" date="2016" name="Nat. Commun.">
        <title>The Gonium pectorale genome demonstrates co-option of cell cycle regulation during the evolution of multicellularity.</title>
        <authorList>
            <person name="Hanschen E.R."/>
            <person name="Marriage T.N."/>
            <person name="Ferris P.J."/>
            <person name="Hamaji T."/>
            <person name="Toyoda A."/>
            <person name="Fujiyama A."/>
            <person name="Neme R."/>
            <person name="Noguchi H."/>
            <person name="Minakuchi Y."/>
            <person name="Suzuki M."/>
            <person name="Kawai-Toyooka H."/>
            <person name="Smith D.R."/>
            <person name="Sparks H."/>
            <person name="Anderson J."/>
            <person name="Bakaric R."/>
            <person name="Luria V."/>
            <person name="Karger A."/>
            <person name="Kirschner M.W."/>
            <person name="Durand P.M."/>
            <person name="Michod R.E."/>
            <person name="Nozaki H."/>
            <person name="Olson B.J."/>
        </authorList>
    </citation>
    <scope>NUCLEOTIDE SEQUENCE [LARGE SCALE GENOMIC DNA]</scope>
    <source>
        <strain evidence="3">NIES-2863</strain>
    </source>
</reference>
<dbReference type="Proteomes" id="UP000075714">
    <property type="component" value="Unassembled WGS sequence"/>
</dbReference>
<proteinExistence type="predicted"/>
<keyword evidence="3" id="KW-1185">Reference proteome</keyword>
<accession>A0A150G0Q4</accession>
<evidence type="ECO:0000313" key="3">
    <source>
        <dbReference type="Proteomes" id="UP000075714"/>
    </source>
</evidence>
<gene>
    <name evidence="2" type="ORF">GPECTOR_91g578</name>
</gene>
<evidence type="ECO:0000313" key="2">
    <source>
        <dbReference type="EMBL" id="KXZ43424.1"/>
    </source>
</evidence>
<feature type="coiled-coil region" evidence="1">
    <location>
        <begin position="1"/>
        <end position="29"/>
    </location>
</feature>
<keyword evidence="1" id="KW-0175">Coiled coil</keyword>
<protein>
    <submittedName>
        <fullName evidence="2">Uncharacterized protein</fullName>
    </submittedName>
</protein>
<sequence length="115" mass="12965">MEELTRQLKQQIEELKQQIENQDHKHKQRELYLATAFLPTVLNTSCQVLICAAGEDPKHSGCIRFKNLGANNGGVKAVANAFDMDPGGFIKDADNFINRRNRATHPMDLSHLSMM</sequence>
<dbReference type="AlphaFoldDB" id="A0A150G0Q4"/>
<evidence type="ECO:0000256" key="1">
    <source>
        <dbReference type="SAM" id="Coils"/>
    </source>
</evidence>